<dbReference type="RefSeq" id="XP_033677525.1">
    <property type="nucleotide sequence ID" value="XM_033819603.1"/>
</dbReference>
<dbReference type="SUPFAM" id="SSF56112">
    <property type="entry name" value="Protein kinase-like (PK-like)"/>
    <property type="match status" value="1"/>
</dbReference>
<dbReference type="InterPro" id="IPR008271">
    <property type="entry name" value="Ser/Thr_kinase_AS"/>
</dbReference>
<dbReference type="InterPro" id="IPR000719">
    <property type="entry name" value="Prot_kinase_dom"/>
</dbReference>
<dbReference type="InterPro" id="IPR017441">
    <property type="entry name" value="Protein_kinase_ATP_BS"/>
</dbReference>
<name>A0A6A6HWX4_9PLEO</name>
<dbReference type="InterPro" id="IPR050108">
    <property type="entry name" value="CDK"/>
</dbReference>
<dbReference type="EMBL" id="ML987207">
    <property type="protein sequence ID" value="KAF2242521.1"/>
    <property type="molecule type" value="Genomic_DNA"/>
</dbReference>
<comment type="catalytic activity">
    <reaction evidence="9">
        <text>L-seryl-[protein] + ATP = O-phospho-L-seryl-[protein] + ADP + H(+)</text>
        <dbReference type="Rhea" id="RHEA:17989"/>
        <dbReference type="Rhea" id="RHEA-COMP:9863"/>
        <dbReference type="Rhea" id="RHEA-COMP:11604"/>
        <dbReference type="ChEBI" id="CHEBI:15378"/>
        <dbReference type="ChEBI" id="CHEBI:29999"/>
        <dbReference type="ChEBI" id="CHEBI:30616"/>
        <dbReference type="ChEBI" id="CHEBI:83421"/>
        <dbReference type="ChEBI" id="CHEBI:456216"/>
        <dbReference type="EC" id="2.7.11.22"/>
    </reaction>
</comment>
<evidence type="ECO:0000256" key="9">
    <source>
        <dbReference type="ARBA" id="ARBA00048367"/>
    </source>
</evidence>
<feature type="binding site" evidence="12">
    <location>
        <position position="98"/>
    </location>
    <ligand>
        <name>ATP</name>
        <dbReference type="ChEBI" id="CHEBI:30616"/>
    </ligand>
</feature>
<dbReference type="Gene3D" id="1.10.510.10">
    <property type="entry name" value="Transferase(Phosphotransferase) domain 1"/>
    <property type="match status" value="1"/>
</dbReference>
<keyword evidence="6 16" id="KW-0418">Kinase</keyword>
<dbReference type="Pfam" id="PF00069">
    <property type="entry name" value="Pkinase"/>
    <property type="match status" value="1"/>
</dbReference>
<gene>
    <name evidence="16" type="ORF">BU26DRAFT_127951</name>
</gene>
<evidence type="ECO:0000256" key="6">
    <source>
        <dbReference type="ARBA" id="ARBA00022777"/>
    </source>
</evidence>
<dbReference type="Proteomes" id="UP000800094">
    <property type="component" value="Unassembled WGS sequence"/>
</dbReference>
<dbReference type="PROSITE" id="PS50011">
    <property type="entry name" value="PROTEIN_KINASE_DOM"/>
    <property type="match status" value="1"/>
</dbReference>
<sequence length="410" mass="45506">MTFSPVLSPRPNPPGTKMATNATAAKAKALAILNNSRAVPSPSVASTPGDGGLDLAEQMNDEVRRRFVSGTRLGEGTYAIVYSGHYRHDPSKLVAIKKIKLNADFKDGIAMDAIREIKFLSELSHPNIIQLHAVFSTKDQNISLVLEHLPLGDLEMLWKNHSISYGGADIKSWANMLCQAVWFCHENYVLHRDIKGNNLLISADGTVKLADFGLARSFADPGRDMTCNVITRFYRPPELLLGCRHYGGCVDVWSTGCVIAELAIREFFLPSETDIQQLSVICDVFGIPTEETWPGVSKLRHYEASFGAAAPKHPHGINYWKQRFPLLGEDGIDLLRGMLRMDPMKRLSATQVLQHPYWTNAPRPTKKENLPKQGGGEKTMGEDLKRRGGEIETGRLDKVARKLDFGAMKK</sequence>
<feature type="binding site" evidence="11">
    <location>
        <begin position="73"/>
        <end position="81"/>
    </location>
    <ligand>
        <name>ATP</name>
        <dbReference type="ChEBI" id="CHEBI:30616"/>
    </ligand>
</feature>
<evidence type="ECO:0000259" key="15">
    <source>
        <dbReference type="PROSITE" id="PS50011"/>
    </source>
</evidence>
<feature type="region of interest" description="Disordered" evidence="14">
    <location>
        <begin position="359"/>
        <end position="392"/>
    </location>
</feature>
<comment type="catalytic activity">
    <reaction evidence="8">
        <text>L-threonyl-[protein] + ATP = O-phospho-L-threonyl-[protein] + ADP + H(+)</text>
        <dbReference type="Rhea" id="RHEA:46608"/>
        <dbReference type="Rhea" id="RHEA-COMP:11060"/>
        <dbReference type="Rhea" id="RHEA-COMP:11605"/>
        <dbReference type="ChEBI" id="CHEBI:15378"/>
        <dbReference type="ChEBI" id="CHEBI:30013"/>
        <dbReference type="ChEBI" id="CHEBI:30616"/>
        <dbReference type="ChEBI" id="CHEBI:61977"/>
        <dbReference type="ChEBI" id="CHEBI:456216"/>
        <dbReference type="EC" id="2.7.11.22"/>
    </reaction>
</comment>
<dbReference type="Gene3D" id="3.30.200.20">
    <property type="entry name" value="Phosphorylase Kinase, domain 1"/>
    <property type="match status" value="1"/>
</dbReference>
<dbReference type="PROSITE" id="PS00108">
    <property type="entry name" value="PROTEIN_KINASE_ST"/>
    <property type="match status" value="1"/>
</dbReference>
<dbReference type="GO" id="GO:0004693">
    <property type="term" value="F:cyclin-dependent protein serine/threonine kinase activity"/>
    <property type="evidence" value="ECO:0007669"/>
    <property type="project" value="UniProtKB-EC"/>
</dbReference>
<reference evidence="16" key="1">
    <citation type="journal article" date="2020" name="Stud. Mycol.">
        <title>101 Dothideomycetes genomes: a test case for predicting lifestyles and emergence of pathogens.</title>
        <authorList>
            <person name="Haridas S."/>
            <person name="Albert R."/>
            <person name="Binder M."/>
            <person name="Bloem J."/>
            <person name="Labutti K."/>
            <person name="Salamov A."/>
            <person name="Andreopoulos B."/>
            <person name="Baker S."/>
            <person name="Barry K."/>
            <person name="Bills G."/>
            <person name="Bluhm B."/>
            <person name="Cannon C."/>
            <person name="Castanera R."/>
            <person name="Culley D."/>
            <person name="Daum C."/>
            <person name="Ezra D."/>
            <person name="Gonzalez J."/>
            <person name="Henrissat B."/>
            <person name="Kuo A."/>
            <person name="Liang C."/>
            <person name="Lipzen A."/>
            <person name="Lutzoni F."/>
            <person name="Magnuson J."/>
            <person name="Mondo S."/>
            <person name="Nolan M."/>
            <person name="Ohm R."/>
            <person name="Pangilinan J."/>
            <person name="Park H.-J."/>
            <person name="Ramirez L."/>
            <person name="Alfaro M."/>
            <person name="Sun H."/>
            <person name="Tritt A."/>
            <person name="Yoshinaga Y."/>
            <person name="Zwiers L.-H."/>
            <person name="Turgeon B."/>
            <person name="Goodwin S."/>
            <person name="Spatafora J."/>
            <person name="Crous P."/>
            <person name="Grigoriev I."/>
        </authorList>
    </citation>
    <scope>NUCLEOTIDE SEQUENCE</scope>
    <source>
        <strain evidence="16">CBS 122368</strain>
    </source>
</reference>
<keyword evidence="4" id="KW-0808">Transferase</keyword>
<accession>A0A6A6HWX4</accession>
<evidence type="ECO:0000256" key="2">
    <source>
        <dbReference type="ARBA" id="ARBA00022527"/>
    </source>
</evidence>
<dbReference type="GO" id="GO:0045944">
    <property type="term" value="P:positive regulation of transcription by RNA polymerase II"/>
    <property type="evidence" value="ECO:0007669"/>
    <property type="project" value="TreeGrafter"/>
</dbReference>
<evidence type="ECO:0000256" key="3">
    <source>
        <dbReference type="ARBA" id="ARBA00022553"/>
    </source>
</evidence>
<keyword evidence="5 11" id="KW-0547">Nucleotide-binding</keyword>
<evidence type="ECO:0000256" key="13">
    <source>
        <dbReference type="RuleBase" id="RU000304"/>
    </source>
</evidence>
<dbReference type="GO" id="GO:0008353">
    <property type="term" value="F:RNA polymerase II CTD heptapeptide repeat kinase activity"/>
    <property type="evidence" value="ECO:0007669"/>
    <property type="project" value="InterPro"/>
</dbReference>
<organism evidence="16 17">
    <name type="scientific">Trematosphaeria pertusa</name>
    <dbReference type="NCBI Taxonomy" id="390896"/>
    <lineage>
        <taxon>Eukaryota</taxon>
        <taxon>Fungi</taxon>
        <taxon>Dikarya</taxon>
        <taxon>Ascomycota</taxon>
        <taxon>Pezizomycotina</taxon>
        <taxon>Dothideomycetes</taxon>
        <taxon>Pleosporomycetidae</taxon>
        <taxon>Pleosporales</taxon>
        <taxon>Massarineae</taxon>
        <taxon>Trematosphaeriaceae</taxon>
        <taxon>Trematosphaeria</taxon>
    </lineage>
</organism>
<keyword evidence="7 11" id="KW-0067">ATP-binding</keyword>
<dbReference type="PANTHER" id="PTHR24056:SF0">
    <property type="entry name" value="CYCLIN-DEPENDENT KINASE 7"/>
    <property type="match status" value="1"/>
</dbReference>
<evidence type="ECO:0000256" key="11">
    <source>
        <dbReference type="PIRSR" id="PIRSR637770-2"/>
    </source>
</evidence>
<dbReference type="SMART" id="SM00220">
    <property type="entry name" value="S_TKc"/>
    <property type="match status" value="1"/>
</dbReference>
<proteinExistence type="inferred from homology"/>
<evidence type="ECO:0000256" key="8">
    <source>
        <dbReference type="ARBA" id="ARBA00047811"/>
    </source>
</evidence>
<evidence type="ECO:0000256" key="14">
    <source>
        <dbReference type="SAM" id="MobiDB-lite"/>
    </source>
</evidence>
<dbReference type="CDD" id="cd07841">
    <property type="entry name" value="STKc_CDK7"/>
    <property type="match status" value="1"/>
</dbReference>
<dbReference type="GO" id="GO:0070985">
    <property type="term" value="C:transcription factor TFIIK complex"/>
    <property type="evidence" value="ECO:0007669"/>
    <property type="project" value="InterPro"/>
</dbReference>
<feature type="domain" description="Protein kinase" evidence="15">
    <location>
        <begin position="67"/>
        <end position="358"/>
    </location>
</feature>
<dbReference type="InterPro" id="IPR037770">
    <property type="entry name" value="CDK7"/>
</dbReference>
<evidence type="ECO:0000313" key="16">
    <source>
        <dbReference type="EMBL" id="KAF2242521.1"/>
    </source>
</evidence>
<dbReference type="InterPro" id="IPR011009">
    <property type="entry name" value="Kinase-like_dom_sf"/>
</dbReference>
<evidence type="ECO:0000256" key="4">
    <source>
        <dbReference type="ARBA" id="ARBA00022679"/>
    </source>
</evidence>
<dbReference type="AlphaFoldDB" id="A0A6A6HWX4"/>
<evidence type="ECO:0000313" key="17">
    <source>
        <dbReference type="Proteomes" id="UP000800094"/>
    </source>
</evidence>
<keyword evidence="3" id="KW-0597">Phosphoprotein</keyword>
<dbReference type="GO" id="GO:0005524">
    <property type="term" value="F:ATP binding"/>
    <property type="evidence" value="ECO:0007669"/>
    <property type="project" value="UniProtKB-UniRule"/>
</dbReference>
<comment type="similarity">
    <text evidence="1">Belongs to the protein kinase superfamily. CMGC Ser/Thr protein kinase family. CDC2/CDKX subfamily.</text>
</comment>
<protein>
    <submittedName>
        <fullName evidence="16">Serine/threonine-protein kinase crk1</fullName>
    </submittedName>
</protein>
<keyword evidence="2 13" id="KW-0723">Serine/threonine-protein kinase</keyword>
<evidence type="ECO:0000256" key="1">
    <source>
        <dbReference type="ARBA" id="ARBA00006485"/>
    </source>
</evidence>
<feature type="binding site" evidence="11">
    <location>
        <position position="97"/>
    </location>
    <ligand>
        <name>ATP</name>
        <dbReference type="ChEBI" id="CHEBI:30616"/>
    </ligand>
</feature>
<feature type="compositionally biased region" description="Basic and acidic residues" evidence="14">
    <location>
        <begin position="379"/>
        <end position="392"/>
    </location>
</feature>
<dbReference type="PANTHER" id="PTHR24056">
    <property type="entry name" value="CELL DIVISION PROTEIN KINASE"/>
    <property type="match status" value="1"/>
</dbReference>
<dbReference type="PROSITE" id="PS00107">
    <property type="entry name" value="PROTEIN_KINASE_ATP"/>
    <property type="match status" value="1"/>
</dbReference>
<evidence type="ECO:0000256" key="5">
    <source>
        <dbReference type="ARBA" id="ARBA00022741"/>
    </source>
</evidence>
<evidence type="ECO:0000256" key="12">
    <source>
        <dbReference type="PROSITE-ProRule" id="PRU10141"/>
    </source>
</evidence>
<dbReference type="GeneID" id="54572933"/>
<feature type="active site" description="Proton acceptor" evidence="10">
    <location>
        <position position="193"/>
    </location>
</feature>
<keyword evidence="17" id="KW-1185">Reference proteome</keyword>
<evidence type="ECO:0000256" key="7">
    <source>
        <dbReference type="ARBA" id="ARBA00022840"/>
    </source>
</evidence>
<dbReference type="OrthoDB" id="1732493at2759"/>
<evidence type="ECO:0000256" key="10">
    <source>
        <dbReference type="PIRSR" id="PIRSR637770-1"/>
    </source>
</evidence>
<dbReference type="FunFam" id="1.10.510.10:FF:000624">
    <property type="entry name" value="Mitogen-activated protein kinase"/>
    <property type="match status" value="1"/>
</dbReference>
<dbReference type="GO" id="GO:0005737">
    <property type="term" value="C:cytoplasm"/>
    <property type="evidence" value="ECO:0007669"/>
    <property type="project" value="TreeGrafter"/>
</dbReference>